<sequence>MDTRNIEALLRIISTLLLALTACLVRFDSQTKHLFYTLTKKATFKDMNALYVLVWIDTAVAIYSVLQLVRYMILPGFRKDLTASNKYFGWGIYLLDQAAAYVVFGGNTAAVQASMFAVTGEKSLQWMKLCNRFTRFCTQIGGALVCGYIAAIVMAITSSISAYALFRLYSPNNFLVLKGK</sequence>
<organism evidence="10 11">
    <name type="scientific">Castilleja foliolosa</name>
    <dbReference type="NCBI Taxonomy" id="1961234"/>
    <lineage>
        <taxon>Eukaryota</taxon>
        <taxon>Viridiplantae</taxon>
        <taxon>Streptophyta</taxon>
        <taxon>Embryophyta</taxon>
        <taxon>Tracheophyta</taxon>
        <taxon>Spermatophyta</taxon>
        <taxon>Magnoliopsida</taxon>
        <taxon>eudicotyledons</taxon>
        <taxon>Gunneridae</taxon>
        <taxon>Pentapetalae</taxon>
        <taxon>asterids</taxon>
        <taxon>lamiids</taxon>
        <taxon>Lamiales</taxon>
        <taxon>Orobanchaceae</taxon>
        <taxon>Pedicularideae</taxon>
        <taxon>Castillejinae</taxon>
        <taxon>Castilleja</taxon>
    </lineage>
</organism>
<dbReference type="Proteomes" id="UP001632038">
    <property type="component" value="Unassembled WGS sequence"/>
</dbReference>
<evidence type="ECO:0000313" key="11">
    <source>
        <dbReference type="Proteomes" id="UP001632038"/>
    </source>
</evidence>
<dbReference type="AlphaFoldDB" id="A0ABD3DQ00"/>
<dbReference type="InterPro" id="IPR006702">
    <property type="entry name" value="CASP_dom"/>
</dbReference>
<proteinExistence type="inferred from homology"/>
<evidence type="ECO:0000313" key="10">
    <source>
        <dbReference type="EMBL" id="KAL3643099.1"/>
    </source>
</evidence>
<name>A0ABD3DQ00_9LAMI</name>
<keyword evidence="6 8" id="KW-1133">Transmembrane helix</keyword>
<keyword evidence="11" id="KW-1185">Reference proteome</keyword>
<feature type="transmembrane region" description="Helical" evidence="8">
    <location>
        <begin position="48"/>
        <end position="69"/>
    </location>
</feature>
<evidence type="ECO:0000259" key="9">
    <source>
        <dbReference type="Pfam" id="PF04535"/>
    </source>
</evidence>
<reference evidence="11" key="1">
    <citation type="journal article" date="2024" name="IScience">
        <title>Strigolactones Initiate the Formation of Haustorium-like Structures in Castilleja.</title>
        <authorList>
            <person name="Buerger M."/>
            <person name="Peterson D."/>
            <person name="Chory J."/>
        </authorList>
    </citation>
    <scope>NUCLEOTIDE SEQUENCE [LARGE SCALE GENOMIC DNA]</scope>
</reference>
<evidence type="ECO:0000256" key="5">
    <source>
        <dbReference type="ARBA" id="ARBA00022692"/>
    </source>
</evidence>
<dbReference type="GO" id="GO:0005886">
    <property type="term" value="C:plasma membrane"/>
    <property type="evidence" value="ECO:0007669"/>
    <property type="project" value="UniProtKB-SubCell"/>
</dbReference>
<keyword evidence="5 8" id="KW-0812">Transmembrane</keyword>
<feature type="transmembrane region" description="Helical" evidence="8">
    <location>
        <begin position="6"/>
        <end position="27"/>
    </location>
</feature>
<feature type="transmembrane region" description="Helical" evidence="8">
    <location>
        <begin position="140"/>
        <end position="166"/>
    </location>
</feature>
<dbReference type="PANTHER" id="PTHR33573:SF30">
    <property type="entry name" value="CASP-LIKE PROTEIN 2C1-RELATED"/>
    <property type="match status" value="1"/>
</dbReference>
<evidence type="ECO:0000256" key="2">
    <source>
        <dbReference type="ARBA" id="ARBA00007651"/>
    </source>
</evidence>
<accession>A0ABD3DQ00</accession>
<keyword evidence="7 8" id="KW-0472">Membrane</keyword>
<evidence type="ECO:0000256" key="4">
    <source>
        <dbReference type="ARBA" id="ARBA00022475"/>
    </source>
</evidence>
<evidence type="ECO:0000256" key="7">
    <source>
        <dbReference type="ARBA" id="ARBA00023136"/>
    </source>
</evidence>
<comment type="subunit">
    <text evidence="3 8">Homodimer and heterodimers.</text>
</comment>
<evidence type="ECO:0000256" key="6">
    <source>
        <dbReference type="ARBA" id="ARBA00022989"/>
    </source>
</evidence>
<evidence type="ECO:0000256" key="1">
    <source>
        <dbReference type="ARBA" id="ARBA00004651"/>
    </source>
</evidence>
<comment type="caution">
    <text evidence="10">The sequence shown here is derived from an EMBL/GenBank/DDBJ whole genome shotgun (WGS) entry which is preliminary data.</text>
</comment>
<dbReference type="PROSITE" id="PS51257">
    <property type="entry name" value="PROKAR_LIPOPROTEIN"/>
    <property type="match status" value="1"/>
</dbReference>
<dbReference type="EMBL" id="JAVIJP010000016">
    <property type="protein sequence ID" value="KAL3643099.1"/>
    <property type="molecule type" value="Genomic_DNA"/>
</dbReference>
<comment type="subcellular location">
    <subcellularLocation>
        <location evidence="1 8">Cell membrane</location>
        <topology evidence="1 8">Multi-pass membrane protein</topology>
    </subcellularLocation>
</comment>
<dbReference type="Pfam" id="PF04535">
    <property type="entry name" value="CASP_dom"/>
    <property type="match status" value="1"/>
</dbReference>
<keyword evidence="4 8" id="KW-1003">Cell membrane</keyword>
<comment type="similarity">
    <text evidence="2 8">Belongs to the Casparian strip membrane proteins (CASP) family.</text>
</comment>
<evidence type="ECO:0000256" key="3">
    <source>
        <dbReference type="ARBA" id="ARBA00011489"/>
    </source>
</evidence>
<dbReference type="InterPro" id="IPR006459">
    <property type="entry name" value="CASP/CASPL"/>
</dbReference>
<gene>
    <name evidence="10" type="ORF">CASFOL_013914</name>
</gene>
<feature type="domain" description="Casparian strip membrane protein" evidence="9">
    <location>
        <begin position="4"/>
        <end position="153"/>
    </location>
</feature>
<feature type="transmembrane region" description="Helical" evidence="8">
    <location>
        <begin position="98"/>
        <end position="119"/>
    </location>
</feature>
<dbReference type="PANTHER" id="PTHR33573">
    <property type="entry name" value="CASP-LIKE PROTEIN 4A4"/>
    <property type="match status" value="1"/>
</dbReference>
<protein>
    <recommendedName>
        <fullName evidence="8">CASP-like protein</fullName>
    </recommendedName>
</protein>
<evidence type="ECO:0000256" key="8">
    <source>
        <dbReference type="RuleBase" id="RU361233"/>
    </source>
</evidence>
<dbReference type="NCBIfam" id="TIGR01569">
    <property type="entry name" value="A_tha_TIGR01569"/>
    <property type="match status" value="1"/>
</dbReference>